<dbReference type="InterPro" id="IPR011992">
    <property type="entry name" value="EF-hand-dom_pair"/>
</dbReference>
<evidence type="ECO:0000256" key="4">
    <source>
        <dbReference type="ARBA" id="ARBA00022842"/>
    </source>
</evidence>
<dbReference type="PROSITE" id="PS00018">
    <property type="entry name" value="EF_HAND_1"/>
    <property type="match status" value="1"/>
</dbReference>
<keyword evidence="7" id="KW-1185">Reference proteome</keyword>
<evidence type="ECO:0000313" key="7">
    <source>
        <dbReference type="Proteomes" id="UP001190700"/>
    </source>
</evidence>
<comment type="caution">
    <text evidence="6">The sequence shown here is derived from an EMBL/GenBank/DDBJ whole genome shotgun (WGS) entry which is preliminary data.</text>
</comment>
<dbReference type="AlphaFoldDB" id="A0AAE0GGT6"/>
<accession>A0AAE0GGT6</accession>
<evidence type="ECO:0000259" key="5">
    <source>
        <dbReference type="PROSITE" id="PS50222"/>
    </source>
</evidence>
<dbReference type="EMBL" id="LGRX02005732">
    <property type="protein sequence ID" value="KAK3277964.1"/>
    <property type="molecule type" value="Genomic_DNA"/>
</dbReference>
<keyword evidence="4" id="KW-0460">Magnesium</keyword>
<dbReference type="Gene3D" id="1.10.238.10">
    <property type="entry name" value="EF-hand"/>
    <property type="match status" value="1"/>
</dbReference>
<keyword evidence="2" id="KW-0677">Repeat</keyword>
<proteinExistence type="predicted"/>
<reference evidence="6 7" key="1">
    <citation type="journal article" date="2015" name="Genome Biol. Evol.">
        <title>Comparative Genomics of a Bacterivorous Green Alga Reveals Evolutionary Causalities and Consequences of Phago-Mixotrophic Mode of Nutrition.</title>
        <authorList>
            <person name="Burns J.A."/>
            <person name="Paasch A."/>
            <person name="Narechania A."/>
            <person name="Kim E."/>
        </authorList>
    </citation>
    <scope>NUCLEOTIDE SEQUENCE [LARGE SCALE GENOMIC DNA]</scope>
    <source>
        <strain evidence="6 7">PLY_AMNH</strain>
    </source>
</reference>
<feature type="domain" description="EF-hand" evidence="5">
    <location>
        <begin position="30"/>
        <end position="65"/>
    </location>
</feature>
<keyword evidence="1" id="KW-0479">Metal-binding</keyword>
<dbReference type="PANTHER" id="PTHR45791">
    <property type="entry name" value="CALCIUM AND INTEGRIN BINDING FAMILY MEMBER 2"/>
    <property type="match status" value="1"/>
</dbReference>
<dbReference type="InterPro" id="IPR018247">
    <property type="entry name" value="EF_Hand_1_Ca_BS"/>
</dbReference>
<dbReference type="Proteomes" id="UP001190700">
    <property type="component" value="Unassembled WGS sequence"/>
</dbReference>
<dbReference type="PROSITE" id="PS50222">
    <property type="entry name" value="EF_HAND_2"/>
    <property type="match status" value="1"/>
</dbReference>
<evidence type="ECO:0000256" key="1">
    <source>
        <dbReference type="ARBA" id="ARBA00022723"/>
    </source>
</evidence>
<dbReference type="PANTHER" id="PTHR45791:SF1">
    <property type="entry name" value="CALCIUM AND INTEGRIN BINDING FAMILY MEMBER 1"/>
    <property type="match status" value="1"/>
</dbReference>
<protein>
    <recommendedName>
        <fullName evidence="5">EF-hand domain-containing protein</fullName>
    </recommendedName>
</protein>
<dbReference type="InterPro" id="IPR002048">
    <property type="entry name" value="EF_hand_dom"/>
</dbReference>
<evidence type="ECO:0000313" key="6">
    <source>
        <dbReference type="EMBL" id="KAK3277964.1"/>
    </source>
</evidence>
<evidence type="ECO:0000256" key="2">
    <source>
        <dbReference type="ARBA" id="ARBA00022737"/>
    </source>
</evidence>
<dbReference type="SUPFAM" id="SSF47473">
    <property type="entry name" value="EF-hand"/>
    <property type="match status" value="1"/>
</dbReference>
<dbReference type="InterPro" id="IPR051433">
    <property type="entry name" value="CIBP"/>
</dbReference>
<evidence type="ECO:0000256" key="3">
    <source>
        <dbReference type="ARBA" id="ARBA00022837"/>
    </source>
</evidence>
<gene>
    <name evidence="6" type="ORF">CYMTET_14068</name>
</gene>
<name>A0AAE0GGT6_9CHLO</name>
<organism evidence="6 7">
    <name type="scientific">Cymbomonas tetramitiformis</name>
    <dbReference type="NCBI Taxonomy" id="36881"/>
    <lineage>
        <taxon>Eukaryota</taxon>
        <taxon>Viridiplantae</taxon>
        <taxon>Chlorophyta</taxon>
        <taxon>Pyramimonadophyceae</taxon>
        <taxon>Pyramimonadales</taxon>
        <taxon>Pyramimonadaceae</taxon>
        <taxon>Cymbomonas</taxon>
    </lineage>
</organism>
<sequence length="146" mass="16686">MSLCCCDGGQPYLEAEVIQRYVATTPFNAEEVQRLVLKFFEIDTDRTGQLSFQELLVMSELRANPFALRICQLFSSDTRKLTFHDFIEMMSVFSLRTPLEVKVIWAFAVWGMDINRLVPAEVAPTWQYFLEGRAMCFVVAGSLLLG</sequence>
<keyword evidence="3" id="KW-0106">Calcium</keyword>
<dbReference type="GO" id="GO:0005509">
    <property type="term" value="F:calcium ion binding"/>
    <property type="evidence" value="ECO:0007669"/>
    <property type="project" value="InterPro"/>
</dbReference>